<dbReference type="GO" id="GO:0005829">
    <property type="term" value="C:cytosol"/>
    <property type="evidence" value="ECO:0007669"/>
    <property type="project" value="TreeGrafter"/>
</dbReference>
<evidence type="ECO:0000313" key="3">
    <source>
        <dbReference type="EMBL" id="GHO48516.1"/>
    </source>
</evidence>
<keyword evidence="2" id="KW-0808">Transferase</keyword>
<dbReference type="Pfam" id="PF00132">
    <property type="entry name" value="Hexapep"/>
    <property type="match status" value="1"/>
</dbReference>
<evidence type="ECO:0000256" key="1">
    <source>
        <dbReference type="ARBA" id="ARBA00007274"/>
    </source>
</evidence>
<dbReference type="InterPro" id="IPR051159">
    <property type="entry name" value="Hexapeptide_acetyltransf"/>
</dbReference>
<dbReference type="GO" id="GO:0008374">
    <property type="term" value="F:O-acyltransferase activity"/>
    <property type="evidence" value="ECO:0007669"/>
    <property type="project" value="TreeGrafter"/>
</dbReference>
<dbReference type="Proteomes" id="UP000612362">
    <property type="component" value="Unassembled WGS sequence"/>
</dbReference>
<protein>
    <recommendedName>
        <fullName evidence="5">Acyltransferase</fullName>
    </recommendedName>
</protein>
<comment type="caution">
    <text evidence="3">The sequence shown here is derived from an EMBL/GenBank/DDBJ whole genome shotgun (WGS) entry which is preliminary data.</text>
</comment>
<organism evidence="3 4">
    <name type="scientific">Ktedonospora formicarum</name>
    <dbReference type="NCBI Taxonomy" id="2778364"/>
    <lineage>
        <taxon>Bacteria</taxon>
        <taxon>Bacillati</taxon>
        <taxon>Chloroflexota</taxon>
        <taxon>Ktedonobacteria</taxon>
        <taxon>Ktedonobacterales</taxon>
        <taxon>Ktedonobacteraceae</taxon>
        <taxon>Ktedonospora</taxon>
    </lineage>
</organism>
<dbReference type="InterPro" id="IPR011004">
    <property type="entry name" value="Trimer_LpxA-like_sf"/>
</dbReference>
<evidence type="ECO:0000256" key="2">
    <source>
        <dbReference type="ARBA" id="ARBA00022679"/>
    </source>
</evidence>
<comment type="similarity">
    <text evidence="1">Belongs to the transferase hexapeptide repeat family.</text>
</comment>
<evidence type="ECO:0000313" key="4">
    <source>
        <dbReference type="Proteomes" id="UP000612362"/>
    </source>
</evidence>
<dbReference type="Gene3D" id="2.160.10.10">
    <property type="entry name" value="Hexapeptide repeat proteins"/>
    <property type="match status" value="1"/>
</dbReference>
<dbReference type="PANTHER" id="PTHR23416">
    <property type="entry name" value="SIALIC ACID SYNTHASE-RELATED"/>
    <property type="match status" value="1"/>
</dbReference>
<proteinExistence type="inferred from homology"/>
<sequence>MNFIKNISKPVIIAILTACTIIKFRLLWGKRVQFGPGFISNGRLQIKGPGRVIFGANVNTWAHKEPNVLITYSSSVVIQIGDNTRLNGAGLMAACGITLGRDCLIGSAVVADTDFHSIDWDRRTNPDARVRSAPVTIGNNVWLAGQTAVLKGVTIGDNSIVGFRGVVTRDVPPNVIVAGNPVRIIKQLDDGGKMLTGVPSHFSR</sequence>
<dbReference type="InterPro" id="IPR001451">
    <property type="entry name" value="Hexapep"/>
</dbReference>
<dbReference type="EMBL" id="BNJF01000004">
    <property type="protein sequence ID" value="GHO48516.1"/>
    <property type="molecule type" value="Genomic_DNA"/>
</dbReference>
<accession>A0A8J3I4F1</accession>
<dbReference type="RefSeq" id="WP_220197716.1">
    <property type="nucleotide sequence ID" value="NZ_BNJF01000004.1"/>
</dbReference>
<reference evidence="3" key="1">
    <citation type="submission" date="2020-10" db="EMBL/GenBank/DDBJ databases">
        <title>Taxonomic study of unclassified bacteria belonging to the class Ktedonobacteria.</title>
        <authorList>
            <person name="Yabe S."/>
            <person name="Wang C.M."/>
            <person name="Zheng Y."/>
            <person name="Sakai Y."/>
            <person name="Cavaletti L."/>
            <person name="Monciardini P."/>
            <person name="Donadio S."/>
        </authorList>
    </citation>
    <scope>NUCLEOTIDE SEQUENCE</scope>
    <source>
        <strain evidence="3">SOSP1-1</strain>
    </source>
</reference>
<evidence type="ECO:0008006" key="5">
    <source>
        <dbReference type="Google" id="ProtNLM"/>
    </source>
</evidence>
<dbReference type="SUPFAM" id="SSF51161">
    <property type="entry name" value="Trimeric LpxA-like enzymes"/>
    <property type="match status" value="1"/>
</dbReference>
<dbReference type="PANTHER" id="PTHR23416:SF23">
    <property type="entry name" value="ACETYLTRANSFERASE C18B11.09C-RELATED"/>
    <property type="match status" value="1"/>
</dbReference>
<dbReference type="AlphaFoldDB" id="A0A8J3I4F1"/>
<gene>
    <name evidence="3" type="ORF">KSX_66790</name>
</gene>
<name>A0A8J3I4F1_9CHLR</name>
<keyword evidence="4" id="KW-1185">Reference proteome</keyword>